<dbReference type="STRING" id="106634.TVD_07935"/>
<accession>A0A0G3G256</accession>
<comment type="similarity">
    <text evidence="2">Belongs to the FlgN family.</text>
</comment>
<evidence type="ECO:0000256" key="4">
    <source>
        <dbReference type="SAM" id="MobiDB-lite"/>
    </source>
</evidence>
<evidence type="ECO:0000256" key="2">
    <source>
        <dbReference type="ARBA" id="ARBA00007703"/>
    </source>
</evidence>
<dbReference type="GO" id="GO:0044780">
    <property type="term" value="P:bacterial-type flagellum assembly"/>
    <property type="evidence" value="ECO:0007669"/>
    <property type="project" value="InterPro"/>
</dbReference>
<dbReference type="RefSeq" id="WP_047251289.1">
    <property type="nucleotide sequence ID" value="NZ_CP011367.1"/>
</dbReference>
<dbReference type="InterPro" id="IPR007809">
    <property type="entry name" value="FlgN-like"/>
</dbReference>
<evidence type="ECO:0000256" key="1">
    <source>
        <dbReference type="ARBA" id="ARBA00002397"/>
    </source>
</evidence>
<reference evidence="5 6" key="1">
    <citation type="submission" date="2015-04" db="EMBL/GenBank/DDBJ databases">
        <title>Complete Sequence for the Genome of the Thioalkalivibrio versutus D301.</title>
        <authorList>
            <person name="Mu T."/>
            <person name="Zhou J."/>
            <person name="Xu X."/>
        </authorList>
    </citation>
    <scope>NUCLEOTIDE SEQUENCE [LARGE SCALE GENOMIC DNA]</scope>
    <source>
        <strain evidence="5 6">D301</strain>
    </source>
</reference>
<keyword evidence="5" id="KW-0966">Cell projection</keyword>
<proteinExistence type="inferred from homology"/>
<organism evidence="5 6">
    <name type="scientific">Thioalkalivibrio versutus</name>
    <dbReference type="NCBI Taxonomy" id="106634"/>
    <lineage>
        <taxon>Bacteria</taxon>
        <taxon>Pseudomonadati</taxon>
        <taxon>Pseudomonadota</taxon>
        <taxon>Gammaproteobacteria</taxon>
        <taxon>Chromatiales</taxon>
        <taxon>Ectothiorhodospiraceae</taxon>
        <taxon>Thioalkalivibrio</taxon>
    </lineage>
</organism>
<evidence type="ECO:0000313" key="5">
    <source>
        <dbReference type="EMBL" id="AKJ95293.1"/>
    </source>
</evidence>
<dbReference type="KEGG" id="tvr:TVD_07935"/>
<keyword evidence="3" id="KW-1005">Bacterial flagellum biogenesis</keyword>
<dbReference type="Gene3D" id="1.20.58.300">
    <property type="entry name" value="FlgN-like"/>
    <property type="match status" value="1"/>
</dbReference>
<evidence type="ECO:0000313" key="6">
    <source>
        <dbReference type="Proteomes" id="UP000064201"/>
    </source>
</evidence>
<dbReference type="AlphaFoldDB" id="A0A0G3G256"/>
<dbReference type="OrthoDB" id="5769550at2"/>
<gene>
    <name evidence="5" type="ORF">TVD_07935</name>
</gene>
<keyword evidence="5" id="KW-0969">Cilium</keyword>
<sequence>MNADAHHKLQRSLETSIRLAHQLEESLLKETRAVEARQPDTLQDVVTGKQTLLHELETETRNQQGLVEAAGEAFSPEGVARLFSKMDDGVVLNDLWQALRQSIERCDTLNQGNARLIDRDRQRVELSMQILRGEETGPAATYDPYGRARPGNRGGRQITQA</sequence>
<dbReference type="Pfam" id="PF05130">
    <property type="entry name" value="FlgN"/>
    <property type="match status" value="1"/>
</dbReference>
<dbReference type="InterPro" id="IPR036679">
    <property type="entry name" value="FlgN-like_sf"/>
</dbReference>
<keyword evidence="5" id="KW-0282">Flagellum</keyword>
<keyword evidence="6" id="KW-1185">Reference proteome</keyword>
<dbReference type="PATRIC" id="fig|106634.4.peg.1619"/>
<name>A0A0G3G256_9GAMM</name>
<dbReference type="SUPFAM" id="SSF140566">
    <property type="entry name" value="FlgN-like"/>
    <property type="match status" value="1"/>
</dbReference>
<protein>
    <submittedName>
        <fullName evidence="5">Flagellar biosynthesis protein FlgN</fullName>
    </submittedName>
</protein>
<comment type="function">
    <text evidence="1">Required for the efficient initiation of filament assembly.</text>
</comment>
<evidence type="ECO:0000256" key="3">
    <source>
        <dbReference type="ARBA" id="ARBA00022795"/>
    </source>
</evidence>
<dbReference type="Proteomes" id="UP000064201">
    <property type="component" value="Chromosome"/>
</dbReference>
<dbReference type="EMBL" id="CP011367">
    <property type="protein sequence ID" value="AKJ95293.1"/>
    <property type="molecule type" value="Genomic_DNA"/>
</dbReference>
<feature type="region of interest" description="Disordered" evidence="4">
    <location>
        <begin position="135"/>
        <end position="161"/>
    </location>
</feature>